<evidence type="ECO:0000259" key="12">
    <source>
        <dbReference type="PROSITE" id="PS51677"/>
    </source>
</evidence>
<evidence type="ECO:0000313" key="15">
    <source>
        <dbReference type="EMBL" id="MDR7088930.1"/>
    </source>
</evidence>
<reference evidence="15 16" key="1">
    <citation type="submission" date="2023-07" db="EMBL/GenBank/DDBJ databases">
        <title>Sorghum-associated microbial communities from plants grown in Nebraska, USA.</title>
        <authorList>
            <person name="Schachtman D."/>
        </authorList>
    </citation>
    <scope>NUCLEOTIDE SEQUENCE [LARGE SCALE GENOMIC DNA]</scope>
    <source>
        <strain evidence="15 16">BE190</strain>
    </source>
</reference>
<dbReference type="InterPro" id="IPR033123">
    <property type="entry name" value="GH11_dom"/>
</dbReference>
<feature type="region of interest" description="Disordered" evidence="10">
    <location>
        <begin position="583"/>
        <end position="629"/>
    </location>
</feature>
<evidence type="ECO:0000256" key="9">
    <source>
        <dbReference type="PROSITE-ProRule" id="PRU01097"/>
    </source>
</evidence>
<accession>A0ABU1UUT8</accession>
<feature type="domain" description="CBM10" evidence="14">
    <location>
        <begin position="636"/>
        <end position="665"/>
    </location>
</feature>
<evidence type="ECO:0000256" key="6">
    <source>
        <dbReference type="ARBA" id="ARBA00023277"/>
    </source>
</evidence>
<name>A0ABU1UUT8_9GAMM</name>
<evidence type="ECO:0000256" key="1">
    <source>
        <dbReference type="ARBA" id="ARBA00000681"/>
    </source>
</evidence>
<evidence type="ECO:0000256" key="10">
    <source>
        <dbReference type="SAM" id="MobiDB-lite"/>
    </source>
</evidence>
<keyword evidence="11" id="KW-0732">Signal</keyword>
<dbReference type="PANTHER" id="PTHR46828">
    <property type="entry name" value="ENDO-1,4-BETA-XYLANASE A-RELATED"/>
    <property type="match status" value="1"/>
</dbReference>
<feature type="active site" description="Proton donor" evidence="9">
    <location>
        <position position="213"/>
    </location>
</feature>
<dbReference type="InterPro" id="IPR002509">
    <property type="entry name" value="NODB_dom"/>
</dbReference>
<evidence type="ECO:0000259" key="13">
    <source>
        <dbReference type="PROSITE" id="PS51761"/>
    </source>
</evidence>
<dbReference type="Gene3D" id="2.30.32.30">
    <property type="entry name" value="CBM10"/>
    <property type="match status" value="1"/>
</dbReference>
<evidence type="ECO:0000256" key="2">
    <source>
        <dbReference type="ARBA" id="ARBA00004851"/>
    </source>
</evidence>
<evidence type="ECO:0000256" key="4">
    <source>
        <dbReference type="ARBA" id="ARBA00022651"/>
    </source>
</evidence>
<dbReference type="PROSITE" id="PS51763">
    <property type="entry name" value="CBM10"/>
    <property type="match status" value="1"/>
</dbReference>
<dbReference type="PROSITE" id="PS51761">
    <property type="entry name" value="GH11_3"/>
    <property type="match status" value="1"/>
</dbReference>
<feature type="active site" description="Nucleophile" evidence="9">
    <location>
        <position position="116"/>
    </location>
</feature>
<feature type="compositionally biased region" description="Low complexity" evidence="10">
    <location>
        <begin position="593"/>
        <end position="628"/>
    </location>
</feature>
<feature type="domain" description="GH11" evidence="13">
    <location>
        <begin position="29"/>
        <end position="226"/>
    </location>
</feature>
<keyword evidence="16" id="KW-1185">Reference proteome</keyword>
<evidence type="ECO:0000259" key="14">
    <source>
        <dbReference type="PROSITE" id="PS51763"/>
    </source>
</evidence>
<evidence type="ECO:0000256" key="5">
    <source>
        <dbReference type="ARBA" id="ARBA00022801"/>
    </source>
</evidence>
<dbReference type="SUPFAM" id="SSF49899">
    <property type="entry name" value="Concanavalin A-like lectins/glucanases"/>
    <property type="match status" value="1"/>
</dbReference>
<keyword evidence="6 9" id="KW-0119">Carbohydrate metabolism</keyword>
<dbReference type="Pfam" id="PF02013">
    <property type="entry name" value="CBM_10"/>
    <property type="match status" value="1"/>
</dbReference>
<evidence type="ECO:0000256" key="11">
    <source>
        <dbReference type="SAM" id="SignalP"/>
    </source>
</evidence>
<feature type="chain" id="PRO_5045842884" description="endo-1,4-beta-xylanase" evidence="11">
    <location>
        <begin position="28"/>
        <end position="681"/>
    </location>
</feature>
<dbReference type="Pfam" id="PF01522">
    <property type="entry name" value="Polysacc_deac_1"/>
    <property type="match status" value="1"/>
</dbReference>
<comment type="pathway">
    <text evidence="2 9">Glycan degradation; xylan degradation.</text>
</comment>
<dbReference type="PROSITE" id="PS51677">
    <property type="entry name" value="NODB"/>
    <property type="match status" value="1"/>
</dbReference>
<dbReference type="PROSITE" id="PS00776">
    <property type="entry name" value="GH11_1"/>
    <property type="match status" value="1"/>
</dbReference>
<feature type="signal peptide" evidence="11">
    <location>
        <begin position="1"/>
        <end position="27"/>
    </location>
</feature>
<protein>
    <recommendedName>
        <fullName evidence="3 9">endo-1,4-beta-xylanase</fullName>
        <ecNumber evidence="3 9">3.2.1.8</ecNumber>
    </recommendedName>
</protein>
<feature type="domain" description="NodB homology" evidence="12">
    <location>
        <begin position="400"/>
        <end position="576"/>
    </location>
</feature>
<dbReference type="InterPro" id="IPR036601">
    <property type="entry name" value="CBM10_sf"/>
</dbReference>
<keyword evidence="7 9" id="KW-0326">Glycosidase</keyword>
<dbReference type="Pfam" id="PF16841">
    <property type="entry name" value="CBM60"/>
    <property type="match status" value="1"/>
</dbReference>
<dbReference type="InterPro" id="IPR002883">
    <property type="entry name" value="CBM10/Dockerin_dom"/>
</dbReference>
<feature type="region of interest" description="Disordered" evidence="10">
    <location>
        <begin position="219"/>
        <end position="256"/>
    </location>
</feature>
<keyword evidence="4 9" id="KW-0858">Xylan degradation</keyword>
<sequence>MKLTTIGKSVATALTCAAALYATSASAQTLTANSTGTNNGFYYTFWKDSGDASMGLQAAGRYTSQWTNSTNNWVGGKGWNPGNSTRVISYSGNFGVDNSQNSYLAFYGWTRSPLIEYYVIESYGSYNPASCSGGTDYGSFQSDGATYNVRRCLRTQQPSIDGTQTFYQYFSVRNPKKGFGAISGTITFANHANFWASKGLALGNHDYQVLATEGYQSRGSSDITVSQGTVTTSSTPASSTPAVSSSSVASSTPSVSGGVTVRARGVAGGEHINLRIGGATVASWDLTTSFQDLTYAGTAAGDIQVQFDNDGGSRDVVVDYIRVNGETRQAEDMTYNTGYYANGSCGGGGNSELMHCNGVIGFGFTYDCFSGSCSGGSTGGGTSSSGGGAGSSSSANNCSGYVGITFDDGPTANTPTLVNLLKQNNLTPVTWFNQGNNVVANANFMAQQLSVGEVHNHSYSHPQMGSMSYQQIYDELNRANQAIQNAGAPKPTLFRPPYGTVNSTIQQAAQALGLRVITWDVDSQDWNGATASAIASAANRLQNGQVILMHDGSYTNTNAAIAQIASSLRAKGLCPGRIDASTGRAVAPSGGTASSTPAVSSSSRSSTPAVSSSSRSSTPASSSRASSSIATGGACQCNWWGTRYPICTATASGWGWENNRNCITTSTCNSQGTGGGGVVCN</sequence>
<dbReference type="InterPro" id="IPR013319">
    <property type="entry name" value="GH11/12"/>
</dbReference>
<dbReference type="InterPro" id="IPR031768">
    <property type="entry name" value="CBM60_xylan-bd"/>
</dbReference>
<organism evidence="15 16">
    <name type="scientific">Cellvibrio fibrivorans</name>
    <dbReference type="NCBI Taxonomy" id="126350"/>
    <lineage>
        <taxon>Bacteria</taxon>
        <taxon>Pseudomonadati</taxon>
        <taxon>Pseudomonadota</taxon>
        <taxon>Gammaproteobacteria</taxon>
        <taxon>Cellvibrionales</taxon>
        <taxon>Cellvibrionaceae</taxon>
        <taxon>Cellvibrio</taxon>
    </lineage>
</organism>
<evidence type="ECO:0000313" key="16">
    <source>
        <dbReference type="Proteomes" id="UP001253595"/>
    </source>
</evidence>
<feature type="compositionally biased region" description="Low complexity" evidence="10">
    <location>
        <begin position="224"/>
        <end position="256"/>
    </location>
</feature>
<dbReference type="InterPro" id="IPR018208">
    <property type="entry name" value="GH11_AS_1"/>
</dbReference>
<dbReference type="Gene3D" id="3.20.20.370">
    <property type="entry name" value="Glycoside hydrolase/deacetylase"/>
    <property type="match status" value="1"/>
</dbReference>
<dbReference type="SMART" id="SM01064">
    <property type="entry name" value="CBM_10"/>
    <property type="match status" value="1"/>
</dbReference>
<dbReference type="EC" id="3.2.1.8" evidence="3 9"/>
<evidence type="ECO:0000256" key="3">
    <source>
        <dbReference type="ARBA" id="ARBA00012590"/>
    </source>
</evidence>
<dbReference type="Pfam" id="PF00457">
    <property type="entry name" value="Glyco_hydro_11"/>
    <property type="match status" value="1"/>
</dbReference>
<dbReference type="InterPro" id="IPR013320">
    <property type="entry name" value="ConA-like_dom_sf"/>
</dbReference>
<dbReference type="InterPro" id="IPR011330">
    <property type="entry name" value="Glyco_hydro/deAcase_b/a-brl"/>
</dbReference>
<dbReference type="Gene3D" id="2.60.60.40">
    <property type="match status" value="1"/>
</dbReference>
<keyword evidence="8 9" id="KW-0624">Polysaccharide degradation</keyword>
<gene>
    <name evidence="15" type="ORF">J2X05_000933</name>
</gene>
<comment type="catalytic activity">
    <reaction evidence="1 9">
        <text>Endohydrolysis of (1-&gt;4)-beta-D-xylosidic linkages in xylans.</text>
        <dbReference type="EC" id="3.2.1.8"/>
    </reaction>
</comment>
<dbReference type="Gene3D" id="2.60.120.180">
    <property type="match status" value="1"/>
</dbReference>
<evidence type="ECO:0000256" key="7">
    <source>
        <dbReference type="ARBA" id="ARBA00023295"/>
    </source>
</evidence>
<comment type="caution">
    <text evidence="15">The sequence shown here is derived from an EMBL/GenBank/DDBJ whole genome shotgun (WGS) entry which is preliminary data.</text>
</comment>
<dbReference type="Proteomes" id="UP001253595">
    <property type="component" value="Unassembled WGS sequence"/>
</dbReference>
<proteinExistence type="inferred from homology"/>
<dbReference type="PANTHER" id="PTHR46828:SF2">
    <property type="entry name" value="ENDO-1,4-BETA-XYLANASE A-RELATED"/>
    <property type="match status" value="1"/>
</dbReference>
<dbReference type="PRINTS" id="PR00911">
    <property type="entry name" value="GLHYDRLASE11"/>
</dbReference>
<evidence type="ECO:0000256" key="8">
    <source>
        <dbReference type="ARBA" id="ARBA00023326"/>
    </source>
</evidence>
<keyword evidence="5 9" id="KW-0378">Hydrolase</keyword>
<dbReference type="EMBL" id="JAVDVX010000001">
    <property type="protein sequence ID" value="MDR7088930.1"/>
    <property type="molecule type" value="Genomic_DNA"/>
</dbReference>
<dbReference type="InterPro" id="IPR009031">
    <property type="entry name" value="CBM10"/>
</dbReference>
<dbReference type="InterPro" id="IPR001137">
    <property type="entry name" value="Glyco_hydro_11"/>
</dbReference>
<dbReference type="RefSeq" id="WP_310069230.1">
    <property type="nucleotide sequence ID" value="NZ_JAVDVX010000001.1"/>
</dbReference>
<dbReference type="SUPFAM" id="SSF88713">
    <property type="entry name" value="Glycoside hydrolase/deacetylase"/>
    <property type="match status" value="1"/>
</dbReference>
<comment type="similarity">
    <text evidence="9">Belongs to the glycosyl hydrolase 11 (cellulase G) family.</text>
</comment>
<dbReference type="SUPFAM" id="SSF57615">
    <property type="entry name" value="Type X cellulose binding domain, CBDX"/>
    <property type="match status" value="1"/>
</dbReference>